<protein>
    <submittedName>
        <fullName evidence="1">Uncharacterized protein</fullName>
    </submittedName>
</protein>
<accession>A0A1G9F5J7</accession>
<dbReference type="Proteomes" id="UP000198894">
    <property type="component" value="Unassembled WGS sequence"/>
</dbReference>
<keyword evidence="2" id="KW-1185">Reference proteome</keyword>
<sequence>MLSDAQILATTPAPYVQMTYLEALVQAQMEEMDAMSGSF</sequence>
<proteinExistence type="predicted"/>
<gene>
    <name evidence="1" type="ORF">SAMN05428953_12180</name>
</gene>
<evidence type="ECO:0000313" key="1">
    <source>
        <dbReference type="EMBL" id="SDK83648.1"/>
    </source>
</evidence>
<name>A0A1G9F5J7_9HYPH</name>
<organism evidence="1 2">
    <name type="scientific">Mesorhizobium muleiense</name>
    <dbReference type="NCBI Taxonomy" id="1004279"/>
    <lineage>
        <taxon>Bacteria</taxon>
        <taxon>Pseudomonadati</taxon>
        <taxon>Pseudomonadota</taxon>
        <taxon>Alphaproteobacteria</taxon>
        <taxon>Hyphomicrobiales</taxon>
        <taxon>Phyllobacteriaceae</taxon>
        <taxon>Mesorhizobium</taxon>
    </lineage>
</organism>
<evidence type="ECO:0000313" key="2">
    <source>
        <dbReference type="Proteomes" id="UP000198894"/>
    </source>
</evidence>
<dbReference type="AlphaFoldDB" id="A0A1G9F5J7"/>
<dbReference type="EMBL" id="FNEE01000021">
    <property type="protein sequence ID" value="SDK83648.1"/>
    <property type="molecule type" value="Genomic_DNA"/>
</dbReference>
<reference evidence="2" key="1">
    <citation type="submission" date="2016-10" db="EMBL/GenBank/DDBJ databases">
        <authorList>
            <person name="Varghese N."/>
            <person name="Submissions S."/>
        </authorList>
    </citation>
    <scope>NUCLEOTIDE SEQUENCE [LARGE SCALE GENOMIC DNA]</scope>
    <source>
        <strain evidence="2">CGMCC 1.11022</strain>
    </source>
</reference>